<feature type="domain" description="ABM" evidence="1">
    <location>
        <begin position="2"/>
        <end position="91"/>
    </location>
</feature>
<organism evidence="2 3">
    <name type="scientific">Rhizobium wenxiniae</name>
    <dbReference type="NCBI Taxonomy" id="1737357"/>
    <lineage>
        <taxon>Bacteria</taxon>
        <taxon>Pseudomonadati</taxon>
        <taxon>Pseudomonadota</taxon>
        <taxon>Alphaproteobacteria</taxon>
        <taxon>Hyphomicrobiales</taxon>
        <taxon>Rhizobiaceae</taxon>
        <taxon>Rhizobium/Agrobacterium group</taxon>
        <taxon>Rhizobium</taxon>
    </lineage>
</organism>
<reference evidence="2 3" key="1">
    <citation type="submission" date="2020-08" db="EMBL/GenBank/DDBJ databases">
        <title>Genomic Encyclopedia of Type Strains, Phase IV (KMG-IV): sequencing the most valuable type-strain genomes for metagenomic binning, comparative biology and taxonomic classification.</title>
        <authorList>
            <person name="Goeker M."/>
        </authorList>
    </citation>
    <scope>NUCLEOTIDE SEQUENCE [LARGE SCALE GENOMIC DNA]</scope>
    <source>
        <strain evidence="2 3">DSM 100734</strain>
    </source>
</reference>
<keyword evidence="3" id="KW-1185">Reference proteome</keyword>
<dbReference type="InterPro" id="IPR007138">
    <property type="entry name" value="ABM_dom"/>
</dbReference>
<gene>
    <name evidence="2" type="ORF">HNQ72_002818</name>
</gene>
<protein>
    <submittedName>
        <fullName evidence="2">Quinol monooxygenase YgiN</fullName>
    </submittedName>
</protein>
<accession>A0A7X0D027</accession>
<keyword evidence="2" id="KW-0560">Oxidoreductase</keyword>
<dbReference type="PROSITE" id="PS51725">
    <property type="entry name" value="ABM"/>
    <property type="match status" value="1"/>
</dbReference>
<dbReference type="Pfam" id="PF03992">
    <property type="entry name" value="ABM"/>
    <property type="match status" value="1"/>
</dbReference>
<dbReference type="AlphaFoldDB" id="A0A7X0D027"/>
<dbReference type="PANTHER" id="PTHR33336:SF3">
    <property type="entry name" value="ABM DOMAIN-CONTAINING PROTEIN"/>
    <property type="match status" value="1"/>
</dbReference>
<proteinExistence type="predicted"/>
<name>A0A7X0D027_9HYPH</name>
<evidence type="ECO:0000313" key="2">
    <source>
        <dbReference type="EMBL" id="MBB6163000.1"/>
    </source>
</evidence>
<dbReference type="GO" id="GO:0004497">
    <property type="term" value="F:monooxygenase activity"/>
    <property type="evidence" value="ECO:0007669"/>
    <property type="project" value="UniProtKB-KW"/>
</dbReference>
<dbReference type="InterPro" id="IPR050744">
    <property type="entry name" value="AI-2_Isomerase_LsrG"/>
</dbReference>
<evidence type="ECO:0000259" key="1">
    <source>
        <dbReference type="PROSITE" id="PS51725"/>
    </source>
</evidence>
<sequence length="95" mass="10997">MIEAIFAFRAKPGKEDQLREATLAIVEPTRREEGCIQFVVLEDINTPGTFFIRETWRDQAALDEHFAQPYLKALGEIHKEILAEPLKQHTLKVYD</sequence>
<dbReference type="InterPro" id="IPR011008">
    <property type="entry name" value="Dimeric_a/b-barrel"/>
</dbReference>
<keyword evidence="2" id="KW-0503">Monooxygenase</keyword>
<dbReference type="PANTHER" id="PTHR33336">
    <property type="entry name" value="QUINOL MONOOXYGENASE YGIN-RELATED"/>
    <property type="match status" value="1"/>
</dbReference>
<dbReference type="SUPFAM" id="SSF54909">
    <property type="entry name" value="Dimeric alpha+beta barrel"/>
    <property type="match status" value="1"/>
</dbReference>
<dbReference type="EMBL" id="JACHEG010000002">
    <property type="protein sequence ID" value="MBB6163000.1"/>
    <property type="molecule type" value="Genomic_DNA"/>
</dbReference>
<dbReference type="RefSeq" id="WP_183992785.1">
    <property type="nucleotide sequence ID" value="NZ_BMHW01000002.1"/>
</dbReference>
<evidence type="ECO:0000313" key="3">
    <source>
        <dbReference type="Proteomes" id="UP000547879"/>
    </source>
</evidence>
<dbReference type="Gene3D" id="3.30.70.100">
    <property type="match status" value="1"/>
</dbReference>
<dbReference type="Proteomes" id="UP000547879">
    <property type="component" value="Unassembled WGS sequence"/>
</dbReference>
<comment type="caution">
    <text evidence="2">The sequence shown here is derived from an EMBL/GenBank/DDBJ whole genome shotgun (WGS) entry which is preliminary data.</text>
</comment>